<evidence type="ECO:0000313" key="3">
    <source>
        <dbReference type="EMBL" id="KAF3450301.1"/>
    </source>
</evidence>
<dbReference type="EMBL" id="VOIH02000003">
    <property type="protein sequence ID" value="KAF3450301.1"/>
    <property type="molecule type" value="Genomic_DNA"/>
</dbReference>
<dbReference type="PANTHER" id="PTHR48047">
    <property type="entry name" value="GLYCOSYLTRANSFERASE"/>
    <property type="match status" value="1"/>
</dbReference>
<comment type="caution">
    <text evidence="3">The sequence shown here is derived from an EMBL/GenBank/DDBJ whole genome shotgun (WGS) entry which is preliminary data.</text>
</comment>
<comment type="similarity">
    <text evidence="1">Belongs to the UDP-glycosyltransferase family.</text>
</comment>
<proteinExistence type="inferred from homology"/>
<gene>
    <name evidence="3" type="ORF">FNV43_RR06381</name>
</gene>
<evidence type="ECO:0000313" key="4">
    <source>
        <dbReference type="Proteomes" id="UP000796880"/>
    </source>
</evidence>
<keyword evidence="2" id="KW-0328">Glycosyltransferase</keyword>
<dbReference type="Gene3D" id="3.40.50.2000">
    <property type="entry name" value="Glycogen Phosphorylase B"/>
    <property type="match status" value="4"/>
</dbReference>
<protein>
    <submittedName>
        <fullName evidence="3">Uncharacterized protein</fullName>
    </submittedName>
</protein>
<reference evidence="3" key="1">
    <citation type="submission" date="2020-03" db="EMBL/GenBank/DDBJ databases">
        <title>A high-quality chromosome-level genome assembly of a woody plant with both climbing and erect habits, Rhamnella rubrinervis.</title>
        <authorList>
            <person name="Lu Z."/>
            <person name="Yang Y."/>
            <person name="Zhu X."/>
            <person name="Sun Y."/>
        </authorList>
    </citation>
    <scope>NUCLEOTIDE SEQUENCE</scope>
    <source>
        <strain evidence="3">BYM</strain>
        <tissue evidence="3">Leaf</tissue>
    </source>
</reference>
<dbReference type="SUPFAM" id="SSF53756">
    <property type="entry name" value="UDP-Glycosyltransferase/glycogen phosphorylase"/>
    <property type="match status" value="1"/>
</dbReference>
<name>A0A8K0HCY0_9ROSA</name>
<dbReference type="GO" id="GO:0035251">
    <property type="term" value="F:UDP-glucosyltransferase activity"/>
    <property type="evidence" value="ECO:0007669"/>
    <property type="project" value="TreeGrafter"/>
</dbReference>
<accession>A0A8K0HCY0</accession>
<dbReference type="Proteomes" id="UP000796880">
    <property type="component" value="Unassembled WGS sequence"/>
</dbReference>
<evidence type="ECO:0000256" key="2">
    <source>
        <dbReference type="ARBA" id="ARBA00022676"/>
    </source>
</evidence>
<organism evidence="3 4">
    <name type="scientific">Rhamnella rubrinervis</name>
    <dbReference type="NCBI Taxonomy" id="2594499"/>
    <lineage>
        <taxon>Eukaryota</taxon>
        <taxon>Viridiplantae</taxon>
        <taxon>Streptophyta</taxon>
        <taxon>Embryophyta</taxon>
        <taxon>Tracheophyta</taxon>
        <taxon>Spermatophyta</taxon>
        <taxon>Magnoliopsida</taxon>
        <taxon>eudicotyledons</taxon>
        <taxon>Gunneridae</taxon>
        <taxon>Pentapetalae</taxon>
        <taxon>rosids</taxon>
        <taxon>fabids</taxon>
        <taxon>Rosales</taxon>
        <taxon>Rhamnaceae</taxon>
        <taxon>rhamnoid group</taxon>
        <taxon>Rhamneae</taxon>
        <taxon>Rhamnella</taxon>
    </lineage>
</organism>
<dbReference type="AlphaFoldDB" id="A0A8K0HCY0"/>
<keyword evidence="4" id="KW-1185">Reference proteome</keyword>
<sequence>MIPVIDIAILLARRGAVVTIFTTPLNYARFETQSEFLAIQVIQLKVGLLPSHSLFPNFYTTLQPATTMLQKQIDAQTSKILEKIDLNSGYFILPDMPDTIKVNKLQLPLISGDILVYVSLNITPSQHIELGLGLEASTKHFIWVIRGGKNLEQLEEWIKEDGFEERIKSRGLLTRGWPPKILILVRVSIVTWPLFADHFMNEKLVSQVLNIAVRVGVEVPLFLGQQNKIGVLVKRDVKEAIEKLMGEGQEILERRERARELGVMAKRAVEQSASSDLNFDIFDSRYYATNKRPIE</sequence>
<keyword evidence="2" id="KW-0808">Transferase</keyword>
<evidence type="ECO:0000256" key="1">
    <source>
        <dbReference type="ARBA" id="ARBA00009995"/>
    </source>
</evidence>
<dbReference type="PANTHER" id="PTHR48047:SF229">
    <property type="entry name" value="UDP-GLYCOSYLTRANSFERASE 73C3-RELATED"/>
    <property type="match status" value="1"/>
</dbReference>
<dbReference type="OrthoDB" id="5835829at2759"/>